<keyword evidence="1 2" id="KW-0732">Signal</keyword>
<evidence type="ECO:0000259" key="4">
    <source>
        <dbReference type="Pfam" id="PF10531"/>
    </source>
</evidence>
<dbReference type="Proteomes" id="UP001314635">
    <property type="component" value="Unassembled WGS sequence"/>
</dbReference>
<dbReference type="PANTHER" id="PTHR33619">
    <property type="entry name" value="POLYSACCHARIDE EXPORT PROTEIN GFCE-RELATED"/>
    <property type="match status" value="1"/>
</dbReference>
<evidence type="ECO:0000313" key="6">
    <source>
        <dbReference type="Proteomes" id="UP001314635"/>
    </source>
</evidence>
<organism evidence="5 6">
    <name type="scientific">Bradyrhizobium denitrificans</name>
    <dbReference type="NCBI Taxonomy" id="2734912"/>
    <lineage>
        <taxon>Bacteria</taxon>
        <taxon>Pseudomonadati</taxon>
        <taxon>Pseudomonadota</taxon>
        <taxon>Alphaproteobacteria</taxon>
        <taxon>Hyphomicrobiales</taxon>
        <taxon>Nitrobacteraceae</taxon>
        <taxon>Bradyrhizobium</taxon>
    </lineage>
</organism>
<protein>
    <submittedName>
        <fullName evidence="5">Polysaccharide export protein</fullName>
    </submittedName>
</protein>
<name>A0ABS5GAR6_9BRAD</name>
<feature type="signal peptide" evidence="2">
    <location>
        <begin position="1"/>
        <end position="19"/>
    </location>
</feature>
<feature type="domain" description="Soluble ligand binding" evidence="4">
    <location>
        <begin position="116"/>
        <end position="166"/>
    </location>
</feature>
<evidence type="ECO:0000256" key="1">
    <source>
        <dbReference type="ARBA" id="ARBA00022729"/>
    </source>
</evidence>
<evidence type="ECO:0000259" key="3">
    <source>
        <dbReference type="Pfam" id="PF02563"/>
    </source>
</evidence>
<evidence type="ECO:0000256" key="2">
    <source>
        <dbReference type="SAM" id="SignalP"/>
    </source>
</evidence>
<keyword evidence="6" id="KW-1185">Reference proteome</keyword>
<accession>A0ABS5GAR6</accession>
<feature type="domain" description="Polysaccharide export protein N-terminal" evidence="3">
    <location>
        <begin position="26"/>
        <end position="98"/>
    </location>
</feature>
<dbReference type="Pfam" id="PF10531">
    <property type="entry name" value="SLBB"/>
    <property type="match status" value="1"/>
</dbReference>
<dbReference type="InterPro" id="IPR019554">
    <property type="entry name" value="Soluble_ligand-bd"/>
</dbReference>
<dbReference type="InterPro" id="IPR003715">
    <property type="entry name" value="Poly_export_N"/>
</dbReference>
<sequence>MRKLIAWIGILLMSASASFAQSGDVSPVTLKPGDTLSITVLQDPKFDRTVIVDPNGQIAFPLAGHITVSGLTPQRLERVLKSRLQRNYKDAGELEVTVALTNAAKPDVPEDDLKPKIFITGEVLRPGPYAIRQATTLVQALSLAGGLGPFAARRRIQVRRGTGANEQIFSFDYKSYESGGSPESNISLQAGDVIIVPERGFLE</sequence>
<reference evidence="6" key="1">
    <citation type="journal article" date="2021" name="ISME J.">
        <title>Evolutionary origin and ecological implication of a unique nif island in free-living Bradyrhizobium lineages.</title>
        <authorList>
            <person name="Tao J."/>
        </authorList>
    </citation>
    <scope>NUCLEOTIDE SEQUENCE [LARGE SCALE GENOMIC DNA]</scope>
    <source>
        <strain evidence="6">SZCCT0094</strain>
    </source>
</reference>
<dbReference type="EMBL" id="JAFCLK010000021">
    <property type="protein sequence ID" value="MBR1138423.1"/>
    <property type="molecule type" value="Genomic_DNA"/>
</dbReference>
<gene>
    <name evidence="5" type="ORF">JQ619_21885</name>
</gene>
<dbReference type="Pfam" id="PF02563">
    <property type="entry name" value="Poly_export"/>
    <property type="match status" value="1"/>
</dbReference>
<dbReference type="PANTHER" id="PTHR33619:SF3">
    <property type="entry name" value="POLYSACCHARIDE EXPORT PROTEIN GFCE-RELATED"/>
    <property type="match status" value="1"/>
</dbReference>
<dbReference type="Gene3D" id="3.30.1950.10">
    <property type="entry name" value="wza like domain"/>
    <property type="match status" value="1"/>
</dbReference>
<dbReference type="InterPro" id="IPR049712">
    <property type="entry name" value="Poly_export"/>
</dbReference>
<proteinExistence type="predicted"/>
<comment type="caution">
    <text evidence="5">The sequence shown here is derived from an EMBL/GenBank/DDBJ whole genome shotgun (WGS) entry which is preliminary data.</text>
</comment>
<feature type="chain" id="PRO_5047408647" evidence="2">
    <location>
        <begin position="20"/>
        <end position="203"/>
    </location>
</feature>
<dbReference type="Gene3D" id="3.10.560.10">
    <property type="entry name" value="Outer membrane lipoprotein wza domain like"/>
    <property type="match status" value="1"/>
</dbReference>
<evidence type="ECO:0000313" key="5">
    <source>
        <dbReference type="EMBL" id="MBR1138423.1"/>
    </source>
</evidence>